<keyword evidence="3" id="KW-1185">Reference proteome</keyword>
<comment type="caution">
    <text evidence="2">The sequence shown here is derived from an EMBL/GenBank/DDBJ whole genome shotgun (WGS) entry which is preliminary data.</text>
</comment>
<feature type="compositionally biased region" description="Pro residues" evidence="1">
    <location>
        <begin position="1"/>
        <end position="18"/>
    </location>
</feature>
<reference evidence="2" key="1">
    <citation type="submission" date="2020-03" db="EMBL/GenBank/DDBJ databases">
        <authorList>
            <person name="Weist P."/>
        </authorList>
    </citation>
    <scope>NUCLEOTIDE SEQUENCE</scope>
</reference>
<name>A0A9N7VED5_PLEPL</name>
<feature type="compositionally biased region" description="Basic and acidic residues" evidence="1">
    <location>
        <begin position="40"/>
        <end position="71"/>
    </location>
</feature>
<organism evidence="2 3">
    <name type="scientific">Pleuronectes platessa</name>
    <name type="common">European plaice</name>
    <dbReference type="NCBI Taxonomy" id="8262"/>
    <lineage>
        <taxon>Eukaryota</taxon>
        <taxon>Metazoa</taxon>
        <taxon>Chordata</taxon>
        <taxon>Craniata</taxon>
        <taxon>Vertebrata</taxon>
        <taxon>Euteleostomi</taxon>
        <taxon>Actinopterygii</taxon>
        <taxon>Neopterygii</taxon>
        <taxon>Teleostei</taxon>
        <taxon>Neoteleostei</taxon>
        <taxon>Acanthomorphata</taxon>
        <taxon>Carangaria</taxon>
        <taxon>Pleuronectiformes</taxon>
        <taxon>Pleuronectoidei</taxon>
        <taxon>Pleuronectidae</taxon>
        <taxon>Pleuronectes</taxon>
    </lineage>
</organism>
<dbReference type="AlphaFoldDB" id="A0A9N7VED5"/>
<protein>
    <submittedName>
        <fullName evidence="2">Uncharacterized protein</fullName>
    </submittedName>
</protein>
<feature type="region of interest" description="Disordered" evidence="1">
    <location>
        <begin position="1"/>
        <end position="112"/>
    </location>
</feature>
<sequence length="112" mass="12495">MAVVGPPPTPSPPLPSPPTALHFSSLPPPPSQYSAVVRHKPTDKERQMRHGEGVRNLPERSDRETIKEEWGHGGGESEEEAERGQTGKMEDSGVGIEEWRERQSDCRSREKM</sequence>
<feature type="compositionally biased region" description="Basic and acidic residues" evidence="1">
    <location>
        <begin position="82"/>
        <end position="112"/>
    </location>
</feature>
<proteinExistence type="predicted"/>
<evidence type="ECO:0000256" key="1">
    <source>
        <dbReference type="SAM" id="MobiDB-lite"/>
    </source>
</evidence>
<gene>
    <name evidence="2" type="ORF">PLEPLA_LOCUS35924</name>
</gene>
<dbReference type="Proteomes" id="UP001153269">
    <property type="component" value="Unassembled WGS sequence"/>
</dbReference>
<evidence type="ECO:0000313" key="2">
    <source>
        <dbReference type="EMBL" id="CAB1448267.1"/>
    </source>
</evidence>
<evidence type="ECO:0000313" key="3">
    <source>
        <dbReference type="Proteomes" id="UP001153269"/>
    </source>
</evidence>
<accession>A0A9N7VED5</accession>
<dbReference type="EMBL" id="CADEAL010003971">
    <property type="protein sequence ID" value="CAB1448267.1"/>
    <property type="molecule type" value="Genomic_DNA"/>
</dbReference>